<dbReference type="HOGENOM" id="CLU_054816_2_0_1"/>
<organism evidence="2 3">
    <name type="scientific">Glarea lozoyensis (strain ATCC 20868 / MF5171)</name>
    <dbReference type="NCBI Taxonomy" id="1116229"/>
    <lineage>
        <taxon>Eukaryota</taxon>
        <taxon>Fungi</taxon>
        <taxon>Dikarya</taxon>
        <taxon>Ascomycota</taxon>
        <taxon>Pezizomycotina</taxon>
        <taxon>Leotiomycetes</taxon>
        <taxon>Helotiales</taxon>
        <taxon>Helotiaceae</taxon>
        <taxon>Glarea</taxon>
    </lineage>
</organism>
<dbReference type="InterPro" id="IPR032752">
    <property type="entry name" value="DC-UbP/UBTD2_N"/>
</dbReference>
<dbReference type="PROSITE" id="PS50053">
    <property type="entry name" value="UBIQUITIN_2"/>
    <property type="match status" value="1"/>
</dbReference>
<reference evidence="2 3" key="1">
    <citation type="journal article" date="2013" name="BMC Genomics">
        <title>Genomics-driven discovery of the pneumocandin biosynthetic gene cluster in the fungus Glarea lozoyensis.</title>
        <authorList>
            <person name="Chen L."/>
            <person name="Yue Q."/>
            <person name="Zhang X."/>
            <person name="Xiang M."/>
            <person name="Wang C."/>
            <person name="Li S."/>
            <person name="Che Y."/>
            <person name="Ortiz-Lopez F.J."/>
            <person name="Bills G.F."/>
            <person name="Liu X."/>
            <person name="An Z."/>
        </authorList>
    </citation>
    <scope>NUCLEOTIDE SEQUENCE [LARGE SCALE GENOMIC DNA]</scope>
    <source>
        <strain evidence="3">ATCC 20868 / MF5171</strain>
    </source>
</reference>
<proteinExistence type="predicted"/>
<feature type="domain" description="Ubiquitin-like" evidence="1">
    <location>
        <begin position="115"/>
        <end position="188"/>
    </location>
</feature>
<accession>S3CRU3</accession>
<dbReference type="PANTHER" id="PTHR13609">
    <property type="entry name" value="UBIQUITIN DOMAIN CONTAINING 1 PROTEIN-RELATED"/>
    <property type="match status" value="1"/>
</dbReference>
<dbReference type="Gene3D" id="1.20.225.20">
    <property type="entry name" value="Ub domain-containing protein, DC-UbP/UBTD2, N-terminal domain"/>
    <property type="match status" value="1"/>
</dbReference>
<dbReference type="Proteomes" id="UP000016922">
    <property type="component" value="Unassembled WGS sequence"/>
</dbReference>
<protein>
    <submittedName>
        <fullName evidence="2">Ubiquitin-like protein</fullName>
    </submittedName>
</protein>
<dbReference type="OrthoDB" id="1640476at2759"/>
<sequence>MEIWQTIRAALEVMRSDGNPEDEEGGLATAQQILDAAGITLPTGDLANGAYDGFGAFYALPEHIVADPTNMAYASSSLGIDDSDKGAESEEPDEDEILKRREEKGKGVLNTEDLISVKARLSDGGGPDLTVSIGKDDSVRLLARRLLEESGLSSPKTIRIAYMGKILKENQSLTAQGWDPEHVVNALVFG</sequence>
<gene>
    <name evidence="2" type="ORF">GLAREA_04565</name>
</gene>
<dbReference type="eggNOG" id="KOG0013">
    <property type="taxonomic scope" value="Eukaryota"/>
</dbReference>
<dbReference type="GeneID" id="19463620"/>
<evidence type="ECO:0000259" key="1">
    <source>
        <dbReference type="PROSITE" id="PS50053"/>
    </source>
</evidence>
<dbReference type="SUPFAM" id="SSF54236">
    <property type="entry name" value="Ubiquitin-like"/>
    <property type="match status" value="1"/>
</dbReference>
<dbReference type="AlphaFoldDB" id="S3CRU3"/>
<dbReference type="RefSeq" id="XP_008085133.1">
    <property type="nucleotide sequence ID" value="XM_008086942.1"/>
</dbReference>
<dbReference type="KEGG" id="glz:GLAREA_04565"/>
<dbReference type="InterPro" id="IPR038169">
    <property type="entry name" value="DC-UbP/UBTD2_N_sf"/>
</dbReference>
<dbReference type="InterPro" id="IPR000626">
    <property type="entry name" value="Ubiquitin-like_dom"/>
</dbReference>
<dbReference type="InterPro" id="IPR029071">
    <property type="entry name" value="Ubiquitin-like_domsf"/>
</dbReference>
<keyword evidence="3" id="KW-1185">Reference proteome</keyword>
<evidence type="ECO:0000313" key="3">
    <source>
        <dbReference type="Proteomes" id="UP000016922"/>
    </source>
</evidence>
<dbReference type="InterPro" id="IPR039869">
    <property type="entry name" value="UBTD1/2"/>
</dbReference>
<dbReference type="OMA" id="KERQDWW"/>
<evidence type="ECO:0000313" key="2">
    <source>
        <dbReference type="EMBL" id="EPE27774.1"/>
    </source>
</evidence>
<name>S3CRU3_GLAL2</name>
<dbReference type="Pfam" id="PF16455">
    <property type="entry name" value="UBD"/>
    <property type="match status" value="1"/>
</dbReference>
<dbReference type="EMBL" id="KE145369">
    <property type="protein sequence ID" value="EPE27774.1"/>
    <property type="molecule type" value="Genomic_DNA"/>
</dbReference>